<evidence type="ECO:0000313" key="7">
    <source>
        <dbReference type="Proteomes" id="UP000078410"/>
    </source>
</evidence>
<dbReference type="InterPro" id="IPR001638">
    <property type="entry name" value="Solute-binding_3/MltF_N"/>
</dbReference>
<accession>A0A1B7IPF4</accession>
<comment type="caution">
    <text evidence="6">The sequence shown here is derived from an EMBL/GenBank/DDBJ whole genome shotgun (WGS) entry which is preliminary data.</text>
</comment>
<dbReference type="InterPro" id="IPR051455">
    <property type="entry name" value="Bact_solute-bind_prot3"/>
</dbReference>
<evidence type="ECO:0000313" key="6">
    <source>
        <dbReference type="EMBL" id="OAT31594.1"/>
    </source>
</evidence>
<dbReference type="PANTHER" id="PTHR30085">
    <property type="entry name" value="AMINO ACID ABC TRANSPORTER PERMEASE"/>
    <property type="match status" value="1"/>
</dbReference>
<dbReference type="GO" id="GO:0030288">
    <property type="term" value="C:outer membrane-bounded periplasmic space"/>
    <property type="evidence" value="ECO:0007669"/>
    <property type="project" value="TreeGrafter"/>
</dbReference>
<dbReference type="Gene3D" id="3.40.190.10">
    <property type="entry name" value="Periplasmic binding protein-like II"/>
    <property type="match status" value="2"/>
</dbReference>
<dbReference type="GO" id="GO:0006865">
    <property type="term" value="P:amino acid transport"/>
    <property type="evidence" value="ECO:0007669"/>
    <property type="project" value="TreeGrafter"/>
</dbReference>
<dbReference type="EMBL" id="LXER01000018">
    <property type="protein sequence ID" value="OAT31594.1"/>
    <property type="molecule type" value="Genomic_DNA"/>
</dbReference>
<evidence type="ECO:0000256" key="4">
    <source>
        <dbReference type="SAM" id="SignalP"/>
    </source>
</evidence>
<name>A0A1B7IPF4_9ENTR</name>
<gene>
    <name evidence="6" type="ORF">M975_2235</name>
</gene>
<dbReference type="SUPFAM" id="SSF53850">
    <property type="entry name" value="Periplasmic binding protein-like II"/>
    <property type="match status" value="1"/>
</dbReference>
<sequence>MKFLKKYTGKFFLFIFMLLPIKSPHATTLDEIISRGYINIGYHDTPPYSYENNGVAIGFTIDICSEIISAINKKSSLKKITANYISTKLSERLELIKSEKIDLDCSNSFITKTRVESLSASIPIYVTSDAYIHKKSDHAHRLDDYKGRSISSVKGSIDTTMIGRANRFDNLNMLMLPAGTMNSAFEKLTTGEVAVAVLEYMKANYLVHSLDKDNIYEVTKIGPPFLVGILMKKNNDDLLTLVNDTITHLTKTGRLQTLRDRWFTQKVPGYGIIKNDQEIQNTPANATDFASFRDY</sequence>
<dbReference type="GO" id="GO:0005576">
    <property type="term" value="C:extracellular region"/>
    <property type="evidence" value="ECO:0007669"/>
    <property type="project" value="TreeGrafter"/>
</dbReference>
<dbReference type="Pfam" id="PF00497">
    <property type="entry name" value="SBP_bac_3"/>
    <property type="match status" value="1"/>
</dbReference>
<protein>
    <recommendedName>
        <fullName evidence="5">Solute-binding protein family 3/N-terminal domain-containing protein</fullName>
    </recommendedName>
</protein>
<dbReference type="Proteomes" id="UP000078410">
    <property type="component" value="Unassembled WGS sequence"/>
</dbReference>
<feature type="domain" description="Solute-binding protein family 3/N-terminal" evidence="5">
    <location>
        <begin position="37"/>
        <end position="266"/>
    </location>
</feature>
<proteinExistence type="inferred from homology"/>
<organism evidence="6 7">
    <name type="scientific">Buttiauxella brennerae ATCC 51605</name>
    <dbReference type="NCBI Taxonomy" id="1354251"/>
    <lineage>
        <taxon>Bacteria</taxon>
        <taxon>Pseudomonadati</taxon>
        <taxon>Pseudomonadota</taxon>
        <taxon>Gammaproteobacteria</taxon>
        <taxon>Enterobacterales</taxon>
        <taxon>Enterobacteriaceae</taxon>
        <taxon>Buttiauxella</taxon>
    </lineage>
</organism>
<dbReference type="PANTHER" id="PTHR30085:SF2">
    <property type="entry name" value="GLUTAMATE_ASPARTATE IMPORT SOLUTE-BINDING PROTEIN"/>
    <property type="match status" value="1"/>
</dbReference>
<comment type="similarity">
    <text evidence="1">Belongs to the bacterial solute-binding protein 3 family.</text>
</comment>
<evidence type="ECO:0000256" key="3">
    <source>
        <dbReference type="ARBA" id="ARBA00022729"/>
    </source>
</evidence>
<dbReference type="AlphaFoldDB" id="A0A1B7IPF4"/>
<keyword evidence="7" id="KW-1185">Reference proteome</keyword>
<evidence type="ECO:0000259" key="5">
    <source>
        <dbReference type="SMART" id="SM00062"/>
    </source>
</evidence>
<dbReference type="RefSeq" id="WP_064559339.1">
    <property type="nucleotide sequence ID" value="NZ_LXER01000018.1"/>
</dbReference>
<keyword evidence="3 4" id="KW-0732">Signal</keyword>
<feature type="chain" id="PRO_5008594225" description="Solute-binding protein family 3/N-terminal domain-containing protein" evidence="4">
    <location>
        <begin position="27"/>
        <end position="295"/>
    </location>
</feature>
<dbReference type="SMART" id="SM00062">
    <property type="entry name" value="PBPb"/>
    <property type="match status" value="1"/>
</dbReference>
<dbReference type="OrthoDB" id="7240770at2"/>
<evidence type="ECO:0000256" key="2">
    <source>
        <dbReference type="ARBA" id="ARBA00022448"/>
    </source>
</evidence>
<evidence type="ECO:0000256" key="1">
    <source>
        <dbReference type="ARBA" id="ARBA00010333"/>
    </source>
</evidence>
<dbReference type="PATRIC" id="fig|1354251.4.peg.2311"/>
<keyword evidence="2" id="KW-0813">Transport</keyword>
<feature type="signal peptide" evidence="4">
    <location>
        <begin position="1"/>
        <end position="26"/>
    </location>
</feature>
<reference evidence="6 7" key="1">
    <citation type="submission" date="2016-04" db="EMBL/GenBank/DDBJ databases">
        <title>ATOL: Assembling a taxonomically balanced genome-scale reconstruction of the evolutionary history of the Enterobacteriaceae.</title>
        <authorList>
            <person name="Plunkett G.III."/>
            <person name="Neeno-Eckwall E.C."/>
            <person name="Glasner J.D."/>
            <person name="Perna N.T."/>
        </authorList>
    </citation>
    <scope>NUCLEOTIDE SEQUENCE [LARGE SCALE GENOMIC DNA]</scope>
    <source>
        <strain evidence="6 7">ATCC 51605</strain>
    </source>
</reference>